<dbReference type="SMART" id="SM00981">
    <property type="entry name" value="THUMP"/>
    <property type="match status" value="1"/>
</dbReference>
<dbReference type="InterPro" id="IPR004114">
    <property type="entry name" value="THUMP_dom"/>
</dbReference>
<dbReference type="eggNOG" id="arCOG00084">
    <property type="taxonomic scope" value="Archaea"/>
</dbReference>
<protein>
    <submittedName>
        <fullName evidence="3">THUMP domain-containing protein</fullName>
    </submittedName>
</protein>
<dbReference type="Gene3D" id="3.30.2130.30">
    <property type="match status" value="1"/>
</dbReference>
<name>F6D2L2_METPW</name>
<evidence type="ECO:0000259" key="2">
    <source>
        <dbReference type="PROSITE" id="PS51165"/>
    </source>
</evidence>
<evidence type="ECO:0000256" key="1">
    <source>
        <dbReference type="PROSITE-ProRule" id="PRU00529"/>
    </source>
</evidence>
<dbReference type="EMBL" id="CP002772">
    <property type="protein sequence ID" value="AEG17946.1"/>
    <property type="molecule type" value="Genomic_DNA"/>
</dbReference>
<evidence type="ECO:0000313" key="3">
    <source>
        <dbReference type="EMBL" id="AEG17946.1"/>
    </source>
</evidence>
<dbReference type="HOGENOM" id="CLU_097042_1_0_2"/>
<dbReference type="CDD" id="cd11717">
    <property type="entry name" value="THUMP_THUMPD1_like"/>
    <property type="match status" value="1"/>
</dbReference>
<proteinExistence type="predicted"/>
<dbReference type="PROSITE" id="PS51165">
    <property type="entry name" value="THUMP"/>
    <property type="match status" value="1"/>
</dbReference>
<reference evidence="3 4" key="1">
    <citation type="journal article" date="2014" name="Int. J. Syst. Evol. Microbiol.">
        <title>Methanobacterium paludis sp. nov. and a novel strain of Methanobacterium lacus isolated from northern peatlands.</title>
        <authorList>
            <person name="Cadillo-Quiroz H."/>
            <person name="Brauer S.L."/>
            <person name="Goodson N."/>
            <person name="Yavitt J.B."/>
            <person name="Zinder S.H."/>
        </authorList>
    </citation>
    <scope>NUCLEOTIDE SEQUENCE [LARGE SCALE GENOMIC DNA]</scope>
    <source>
        <strain evidence="4">DSM 25820 / JCM 18151 / SWAN1</strain>
    </source>
</reference>
<dbReference type="GO" id="GO:0003723">
    <property type="term" value="F:RNA binding"/>
    <property type="evidence" value="ECO:0007669"/>
    <property type="project" value="UniProtKB-UniRule"/>
</dbReference>
<dbReference type="SUPFAM" id="SSF143437">
    <property type="entry name" value="THUMP domain-like"/>
    <property type="match status" value="1"/>
</dbReference>
<sequence length="182" mass="20354">MSGGGNIKSTKIFNLLVTFKGHKNETVGVELLGIEEIELALQNGDPVYIEETEFINVVLVRVANDPLDAAMKLMDTQTTVISKIVPINEVVRTRPDYIVEKVIMLSGEKTNPKESFVVRCDLRGRKYIKSGEELIDTVSEEIVEKLNLKLNEKNPDWVVQIEVVGEDTGVSVLRPGEIFKKI</sequence>
<keyword evidence="1" id="KW-0694">RNA-binding</keyword>
<organism evidence="3 4">
    <name type="scientific">Methanobacterium paludis (strain DSM 25820 / JCM 18151 / SWAN1)</name>
    <dbReference type="NCBI Taxonomy" id="868131"/>
    <lineage>
        <taxon>Archaea</taxon>
        <taxon>Methanobacteriati</taxon>
        <taxon>Methanobacteriota</taxon>
        <taxon>Methanomada group</taxon>
        <taxon>Methanobacteria</taxon>
        <taxon>Methanobacteriales</taxon>
        <taxon>Methanobacteriaceae</taxon>
        <taxon>Methanobacterium</taxon>
    </lineage>
</organism>
<evidence type="ECO:0000313" key="4">
    <source>
        <dbReference type="Proteomes" id="UP000009231"/>
    </source>
</evidence>
<dbReference type="Proteomes" id="UP000009231">
    <property type="component" value="Chromosome"/>
</dbReference>
<dbReference type="STRING" id="868131.MSWAN_0921"/>
<dbReference type="InterPro" id="IPR040183">
    <property type="entry name" value="THUMPD1-like"/>
</dbReference>
<dbReference type="AlphaFoldDB" id="F6D2L2"/>
<accession>F6D2L2</accession>
<gene>
    <name evidence="3" type="ordered locus">MSWAN_0921</name>
</gene>
<keyword evidence="4" id="KW-1185">Reference proteome</keyword>
<dbReference type="GO" id="GO:0006400">
    <property type="term" value="P:tRNA modification"/>
    <property type="evidence" value="ECO:0007669"/>
    <property type="project" value="InterPro"/>
</dbReference>
<dbReference type="Pfam" id="PF02926">
    <property type="entry name" value="THUMP"/>
    <property type="match status" value="1"/>
</dbReference>
<feature type="domain" description="THUMP" evidence="2">
    <location>
        <begin position="68"/>
        <end position="174"/>
    </location>
</feature>
<dbReference type="KEGG" id="mew:MSWAN_0921"/>